<dbReference type="PANTHER" id="PTHR18063">
    <property type="entry name" value="NF-E2 INDUCIBLE PROTEIN"/>
    <property type="match status" value="1"/>
</dbReference>
<feature type="region of interest" description="Disordered" evidence="1">
    <location>
        <begin position="95"/>
        <end position="370"/>
    </location>
</feature>
<dbReference type="OMA" id="DEIVWET"/>
<dbReference type="VEuPathDB" id="FungiDB:MYCTH_2311710"/>
<feature type="compositionally biased region" description="Basic and acidic residues" evidence="1">
    <location>
        <begin position="278"/>
        <end position="288"/>
    </location>
</feature>
<dbReference type="EMBL" id="CP003008">
    <property type="protein sequence ID" value="AEO61500.1"/>
    <property type="molecule type" value="Genomic_DNA"/>
</dbReference>
<name>G2QPI7_THET4</name>
<feature type="compositionally biased region" description="Polar residues" evidence="1">
    <location>
        <begin position="221"/>
        <end position="241"/>
    </location>
</feature>
<protein>
    <recommendedName>
        <fullName evidence="2">MINDY deubiquitinase domain-containing protein</fullName>
    </recommendedName>
</protein>
<sequence length="1000" mass="106012">MVTRKPLPQSAALDPTVPQQQQAQDASAPSSTENDAIWGNGDEQYQGQQSTTKPEAGIPGSSKHGATVASSDLGNEGTIWAEGASTLNTVDVSQVPAVLRPGDSHGVQASTAQGGTSETSQDTPPGPAVLLPGGGSRPETNPFKRKMSLSASGTSQGQPATSSSIPPVPSVPVADFSQLSINDSSTSPWQPALDGGKDVTWPVPRMEEQDSIAGNVWDSAVPSSQPTPRLGSNSLAFTSPPSEDASAGWSEEAKGQPPPRPLITTADDGVLDDTNVWDDLKLSDKGKDVSQPPAIPSNGPAGTDDWNLIDMEPEPEPLSRQSTWENFKDEDTAGKEAPAIEARSEEAPKLPPRNTAERPPAAPPRPVDKSETYQIKNINWHDESAAKNPRTSPILVQNANGPCPLVALVNALVLTTPADKTNTALVETLKSREQVSLGLLLDAVFDELMSERRAQPDVPLPDVTELYEFLKGLHTGMNVNPRFIPTPEVVSAFKRTSLTYLHPTERADMIPGTFEHTREMALYSTFSIPLIHGWLPSKDDAAYDAFSRQAGSYEDAQNLLFREEELEEKLCNSEQGLTPEEQQIYQDVLSIKSFLSISATQLTKFGLEVIKQAMKPGSVAILFRNDHFSTLYRHPQTLELLTLVTDAGYAGHAEVVWESLVDVNGERTEFFSGDFRPVGGAPQGQPGPSRDAVPDHWADAADTDNDGWDTVQTRHGPTVRQGASTEGPLSAKHEQEDRDLALALQLQEEEDERARAERRRRESLLSEQYIEQQGGGGGGVGQRGGASRGSAGRGGVGGGRHASYSSPSLSSPANAPLAGGRRPTPAQPRLASASTTTHSVSGNISGTGSSDRPRPTTQTVRSLLPPRSSSTAATSTTTVPQTTRMTHRPADQELEEAPPSYEQAARQQPYIPPAGHPAHPGSTNAGAGSTATAAGGRPQPQQEGIGPGGRSGPGRYQYPGADGRGGSQPPAGYRRGVPPPAGSPMPVSGGSGRDRDCVVM</sequence>
<accession>G2QPI7</accession>
<dbReference type="Proteomes" id="UP000007322">
    <property type="component" value="Chromosome 7"/>
</dbReference>
<dbReference type="HOGENOM" id="CLU_007080_0_0_1"/>
<dbReference type="KEGG" id="mtm:MYCTH_2311710"/>
<dbReference type="STRING" id="573729.G2QPI7"/>
<organism evidence="3 4">
    <name type="scientific">Thermothelomyces thermophilus (strain ATCC 42464 / BCRC 31852 / DSM 1799)</name>
    <name type="common">Sporotrichum thermophile</name>
    <dbReference type="NCBI Taxonomy" id="573729"/>
    <lineage>
        <taxon>Eukaryota</taxon>
        <taxon>Fungi</taxon>
        <taxon>Dikarya</taxon>
        <taxon>Ascomycota</taxon>
        <taxon>Pezizomycotina</taxon>
        <taxon>Sordariomycetes</taxon>
        <taxon>Sordariomycetidae</taxon>
        <taxon>Sordariales</taxon>
        <taxon>Chaetomiaceae</taxon>
        <taxon>Thermothelomyces</taxon>
    </lineage>
</organism>
<feature type="region of interest" description="Disordered" evidence="1">
    <location>
        <begin position="1"/>
        <end position="71"/>
    </location>
</feature>
<feature type="compositionally biased region" description="Gly residues" evidence="1">
    <location>
        <begin position="773"/>
        <end position="800"/>
    </location>
</feature>
<dbReference type="InParanoid" id="G2QPI7"/>
<dbReference type="GO" id="GO:1990380">
    <property type="term" value="F:K48-linked deubiquitinase activity"/>
    <property type="evidence" value="ECO:0007669"/>
    <property type="project" value="InterPro"/>
</dbReference>
<feature type="compositionally biased region" description="Low complexity" evidence="1">
    <location>
        <begin position="868"/>
        <end position="878"/>
    </location>
</feature>
<evidence type="ECO:0000259" key="2">
    <source>
        <dbReference type="Pfam" id="PF04424"/>
    </source>
</evidence>
<dbReference type="GO" id="GO:0071944">
    <property type="term" value="C:cell periphery"/>
    <property type="evidence" value="ECO:0007669"/>
    <property type="project" value="TreeGrafter"/>
</dbReference>
<feature type="compositionally biased region" description="Polar residues" evidence="1">
    <location>
        <begin position="149"/>
        <end position="161"/>
    </location>
</feature>
<dbReference type="RefSeq" id="XP_003666745.1">
    <property type="nucleotide sequence ID" value="XM_003666697.1"/>
</dbReference>
<evidence type="ECO:0000313" key="4">
    <source>
        <dbReference type="Proteomes" id="UP000007322"/>
    </source>
</evidence>
<evidence type="ECO:0000256" key="1">
    <source>
        <dbReference type="SAM" id="MobiDB-lite"/>
    </source>
</evidence>
<feature type="compositionally biased region" description="Basic and acidic residues" evidence="1">
    <location>
        <begin position="731"/>
        <end position="740"/>
    </location>
</feature>
<feature type="compositionally biased region" description="Low complexity" evidence="1">
    <location>
        <begin position="921"/>
        <end position="944"/>
    </location>
</feature>
<feature type="region of interest" description="Disordered" evidence="1">
    <location>
        <begin position="672"/>
        <end position="1000"/>
    </location>
</feature>
<reference evidence="3 4" key="1">
    <citation type="journal article" date="2011" name="Nat. Biotechnol.">
        <title>Comparative genomic analysis of the thermophilic biomass-degrading fungi Myceliophthora thermophila and Thielavia terrestris.</title>
        <authorList>
            <person name="Berka R.M."/>
            <person name="Grigoriev I.V."/>
            <person name="Otillar R."/>
            <person name="Salamov A."/>
            <person name="Grimwood J."/>
            <person name="Reid I."/>
            <person name="Ishmael N."/>
            <person name="John T."/>
            <person name="Darmond C."/>
            <person name="Moisan M.-C."/>
            <person name="Henrissat B."/>
            <person name="Coutinho P.M."/>
            <person name="Lombard V."/>
            <person name="Natvig D.O."/>
            <person name="Lindquist E."/>
            <person name="Schmutz J."/>
            <person name="Lucas S."/>
            <person name="Harris P."/>
            <person name="Powlowski J."/>
            <person name="Bellemare A."/>
            <person name="Taylor D."/>
            <person name="Butler G."/>
            <person name="de Vries R.P."/>
            <person name="Allijn I.E."/>
            <person name="van den Brink J."/>
            <person name="Ushinsky S."/>
            <person name="Storms R."/>
            <person name="Powell A.J."/>
            <person name="Paulsen I.T."/>
            <person name="Elbourne L.D.H."/>
            <person name="Baker S.E."/>
            <person name="Magnuson J."/>
            <person name="LaBoissiere S."/>
            <person name="Clutterbuck A.J."/>
            <person name="Martinez D."/>
            <person name="Wogulis M."/>
            <person name="de Leon A.L."/>
            <person name="Rey M.W."/>
            <person name="Tsang A."/>
        </authorList>
    </citation>
    <scope>NUCLEOTIDE SEQUENCE [LARGE SCALE GENOMIC DNA]</scope>
    <source>
        <strain evidence="4">ATCC 42464 / BCRC 31852 / DSM 1799</strain>
    </source>
</reference>
<gene>
    <name evidence="3" type="ORF">MYCTH_2311710</name>
</gene>
<feature type="compositionally biased region" description="Low complexity" evidence="1">
    <location>
        <begin position="18"/>
        <end position="31"/>
    </location>
</feature>
<keyword evidence="4" id="KW-1185">Reference proteome</keyword>
<dbReference type="OrthoDB" id="10261212at2759"/>
<feature type="compositionally biased region" description="Low complexity" evidence="1">
    <location>
        <begin position="802"/>
        <end position="818"/>
    </location>
</feature>
<dbReference type="PANTHER" id="PTHR18063:SF6">
    <property type="entry name" value="UBIQUITIN CARBOXYL-TERMINAL HYDROLASE"/>
    <property type="match status" value="1"/>
</dbReference>
<feature type="domain" description="MINDY deubiquitinase" evidence="2">
    <location>
        <begin position="371"/>
        <end position="675"/>
    </location>
</feature>
<dbReference type="AlphaFoldDB" id="G2QPI7"/>
<proteinExistence type="predicted"/>
<dbReference type="GO" id="GO:0016807">
    <property type="term" value="F:cysteine-type carboxypeptidase activity"/>
    <property type="evidence" value="ECO:0007669"/>
    <property type="project" value="TreeGrafter"/>
</dbReference>
<feature type="compositionally biased region" description="Basic and acidic residues" evidence="1">
    <location>
        <begin position="752"/>
        <end position="764"/>
    </location>
</feature>
<feature type="compositionally biased region" description="Polar residues" evidence="1">
    <location>
        <begin position="43"/>
        <end position="53"/>
    </location>
</feature>
<feature type="compositionally biased region" description="Polar residues" evidence="1">
    <location>
        <begin position="177"/>
        <end position="189"/>
    </location>
</feature>
<dbReference type="GO" id="GO:0005829">
    <property type="term" value="C:cytosol"/>
    <property type="evidence" value="ECO:0007669"/>
    <property type="project" value="TreeGrafter"/>
</dbReference>
<dbReference type="GO" id="GO:0071108">
    <property type="term" value="P:protein K48-linked deubiquitination"/>
    <property type="evidence" value="ECO:0007669"/>
    <property type="project" value="TreeGrafter"/>
</dbReference>
<feature type="compositionally biased region" description="Polar residues" evidence="1">
    <location>
        <begin position="107"/>
        <end position="123"/>
    </location>
</feature>
<feature type="compositionally biased region" description="Polar residues" evidence="1">
    <location>
        <begin position="832"/>
        <end position="861"/>
    </location>
</feature>
<dbReference type="GO" id="GO:0004843">
    <property type="term" value="F:cysteine-type deubiquitinase activity"/>
    <property type="evidence" value="ECO:0007669"/>
    <property type="project" value="InterPro"/>
</dbReference>
<dbReference type="GeneID" id="11506952"/>
<dbReference type="eggNOG" id="KOG2427">
    <property type="taxonomic scope" value="Eukaryota"/>
</dbReference>
<dbReference type="InterPro" id="IPR007518">
    <property type="entry name" value="MINDY"/>
</dbReference>
<dbReference type="InterPro" id="IPR033979">
    <property type="entry name" value="MINDY_domain"/>
</dbReference>
<evidence type="ECO:0000313" key="3">
    <source>
        <dbReference type="EMBL" id="AEO61500.1"/>
    </source>
</evidence>
<feature type="compositionally biased region" description="Low complexity" evidence="1">
    <location>
        <begin position="677"/>
        <end position="688"/>
    </location>
</feature>
<dbReference type="Pfam" id="PF04424">
    <property type="entry name" value="MINDY_DUB"/>
    <property type="match status" value="1"/>
</dbReference>